<keyword evidence="2" id="KW-0472">Membrane</keyword>
<dbReference type="EMBL" id="CP126969">
    <property type="protein sequence ID" value="WIM67679.1"/>
    <property type="molecule type" value="Genomic_DNA"/>
</dbReference>
<evidence type="ECO:0008006" key="6">
    <source>
        <dbReference type="Google" id="ProtNLM"/>
    </source>
</evidence>
<evidence type="ECO:0000256" key="3">
    <source>
        <dbReference type="SAM" id="SignalP"/>
    </source>
</evidence>
<protein>
    <recommendedName>
        <fullName evidence="6">Secreted protein</fullName>
    </recommendedName>
</protein>
<evidence type="ECO:0000256" key="2">
    <source>
        <dbReference type="SAM" id="Phobius"/>
    </source>
</evidence>
<keyword evidence="3" id="KW-0732">Signal</keyword>
<dbReference type="PROSITE" id="PS51318">
    <property type="entry name" value="TAT"/>
    <property type="match status" value="1"/>
</dbReference>
<feature type="compositionally biased region" description="Polar residues" evidence="1">
    <location>
        <begin position="436"/>
        <end position="448"/>
    </location>
</feature>
<keyword evidence="2" id="KW-0812">Transmembrane</keyword>
<evidence type="ECO:0000256" key="1">
    <source>
        <dbReference type="SAM" id="MobiDB-lite"/>
    </source>
</evidence>
<dbReference type="InterPro" id="IPR006311">
    <property type="entry name" value="TAT_signal"/>
</dbReference>
<name>A0ABY8VDX9_9CORY</name>
<feature type="chain" id="PRO_5047038137" description="Secreted protein" evidence="3">
    <location>
        <begin position="35"/>
        <end position="868"/>
    </location>
</feature>
<proteinExistence type="predicted"/>
<reference evidence="4 5" key="1">
    <citation type="submission" date="2023-05" db="EMBL/GenBank/DDBJ databases">
        <title>Corynebacterium suedekumii sp. nov. and Corynebacterium breve sp. nov. isolated from raw cow's milk.</title>
        <authorList>
            <person name="Baer M.K."/>
            <person name="Mehl L."/>
            <person name="Hellmuth R."/>
            <person name="Marke G."/>
            <person name="Lipski A."/>
        </authorList>
    </citation>
    <scope>NUCLEOTIDE SEQUENCE [LARGE SCALE GENOMIC DNA]</scope>
    <source>
        <strain evidence="4 5">R4</strain>
    </source>
</reference>
<keyword evidence="2" id="KW-1133">Transmembrane helix</keyword>
<feature type="region of interest" description="Disordered" evidence="1">
    <location>
        <begin position="302"/>
        <end position="325"/>
    </location>
</feature>
<dbReference type="Proteomes" id="UP001225598">
    <property type="component" value="Chromosome"/>
</dbReference>
<organism evidence="4 5">
    <name type="scientific">Corynebacterium breve</name>
    <dbReference type="NCBI Taxonomy" id="3049799"/>
    <lineage>
        <taxon>Bacteria</taxon>
        <taxon>Bacillati</taxon>
        <taxon>Actinomycetota</taxon>
        <taxon>Actinomycetes</taxon>
        <taxon>Mycobacteriales</taxon>
        <taxon>Corynebacteriaceae</taxon>
        <taxon>Corynebacterium</taxon>
    </lineage>
</organism>
<feature type="transmembrane region" description="Helical" evidence="2">
    <location>
        <begin position="816"/>
        <end position="835"/>
    </location>
</feature>
<evidence type="ECO:0000313" key="5">
    <source>
        <dbReference type="Proteomes" id="UP001225598"/>
    </source>
</evidence>
<accession>A0ABY8VDX9</accession>
<sequence length="868" mass="91458">MTGQTPLRRQWRRVAAASLAIAGLAGASSFPAAALPVPTDPTNPTIHDQWVNTAIRPDDGQQKITVSLIDAPSAITEGDDFKATLAIKNDSKKDVDGLTITPRRGPISASVADSRVAAVAEPHEYTEVGDQVVVDKRIKAGETYNVEVTVPTDVTQPGAITMPAPAVYPWMFVLAGSNGEHLDSERFHLAAENDAPAEQQAPQVTMLYPITAQTDILPGETGEAPERPPLMLSTESLAGELEDGGRLDELIDTYLDATTGTSGEAITQSTCLALDPALIDTVERMTKGYSVAKARESVVRKPQRLRDSWTENDSDIESAPGSGEQDAAAWLEKVQSAAQSGCTVALPWSNADVNGVARTGAPWLMRESISRGQYTLEQILGAESMSNVVIPPSGYVTADTAPAMGWADRSVSGATTKGGLSAAWEQQHPIGVEPNANGTTAGQKAQETNLERTGAPSPQMAAAPTPAEPVHILVSSNTLGQVAPTDDTQGQRFANIGPGLTAVTFQDSLASTLAATGDHPITTGYSNPGFRYDYALDSTAARDITAASAVRLAVGESTTAPGETAGQPVMINPPSTWEAGTAEEILSVVGTLFDDNSAEPLSLADYITLPADVTATTAGELGTPFSDPTVFSDSEVLSAGQQARYADDLTSLLAPDPSIALTRYGFSLPLRRDLITALSLNGRRSADTYNDVASHSSEVLNSTRDTLNELRAAISLIPPGNVYTRTSPSSPLLIVAENGLPLPVDATILYEAPDGTELHTPETMRIPARGSITIQMTATLPDDRERTDLKLYLATPNGQPISHPVNISVQTAAGEVGALVVGGALAVFLVLAVLFRTGKMRGRNRREAMRDDSPQAPSSNALDRPPDR</sequence>
<gene>
    <name evidence="4" type="ORF">QP027_11445</name>
</gene>
<feature type="region of interest" description="Disordered" evidence="1">
    <location>
        <begin position="430"/>
        <end position="463"/>
    </location>
</feature>
<dbReference type="RefSeq" id="WP_284824949.1">
    <property type="nucleotide sequence ID" value="NZ_CP126969.1"/>
</dbReference>
<keyword evidence="5" id="KW-1185">Reference proteome</keyword>
<feature type="region of interest" description="Disordered" evidence="1">
    <location>
        <begin position="843"/>
        <end position="868"/>
    </location>
</feature>
<evidence type="ECO:0000313" key="4">
    <source>
        <dbReference type="EMBL" id="WIM67679.1"/>
    </source>
</evidence>
<feature type="signal peptide" evidence="3">
    <location>
        <begin position="1"/>
        <end position="34"/>
    </location>
</feature>